<organism evidence="3 4">
    <name type="scientific">Tanacetum coccineum</name>
    <dbReference type="NCBI Taxonomy" id="301880"/>
    <lineage>
        <taxon>Eukaryota</taxon>
        <taxon>Viridiplantae</taxon>
        <taxon>Streptophyta</taxon>
        <taxon>Embryophyta</taxon>
        <taxon>Tracheophyta</taxon>
        <taxon>Spermatophyta</taxon>
        <taxon>Magnoliopsida</taxon>
        <taxon>eudicotyledons</taxon>
        <taxon>Gunneridae</taxon>
        <taxon>Pentapetalae</taxon>
        <taxon>asterids</taxon>
        <taxon>campanulids</taxon>
        <taxon>Asterales</taxon>
        <taxon>Asteraceae</taxon>
        <taxon>Asteroideae</taxon>
        <taxon>Anthemideae</taxon>
        <taxon>Anthemidinae</taxon>
        <taxon>Tanacetum</taxon>
    </lineage>
</organism>
<dbReference type="InterPro" id="IPR057670">
    <property type="entry name" value="SH3_retrovirus"/>
</dbReference>
<evidence type="ECO:0000259" key="2">
    <source>
        <dbReference type="Pfam" id="PF25597"/>
    </source>
</evidence>
<feature type="domain" description="Reverse transcriptase Ty1/copia-type" evidence="1">
    <location>
        <begin position="246"/>
        <end position="368"/>
    </location>
</feature>
<dbReference type="Pfam" id="PF07727">
    <property type="entry name" value="RVT_2"/>
    <property type="match status" value="1"/>
</dbReference>
<reference evidence="3" key="2">
    <citation type="submission" date="2022-01" db="EMBL/GenBank/DDBJ databases">
        <authorList>
            <person name="Yamashiro T."/>
            <person name="Shiraishi A."/>
            <person name="Satake H."/>
            <person name="Nakayama K."/>
        </authorList>
    </citation>
    <scope>NUCLEOTIDE SEQUENCE</scope>
</reference>
<comment type="caution">
    <text evidence="3">The sequence shown here is derived from an EMBL/GenBank/DDBJ whole genome shotgun (WGS) entry which is preliminary data.</text>
</comment>
<accession>A0ABQ5BPZ5</accession>
<evidence type="ECO:0000313" key="3">
    <source>
        <dbReference type="EMBL" id="GJT16890.1"/>
    </source>
</evidence>
<dbReference type="Proteomes" id="UP001151760">
    <property type="component" value="Unassembled WGS sequence"/>
</dbReference>
<protein>
    <submittedName>
        <fullName evidence="3">Retrovirus-related pol polyprotein from transposon TNT 1-94</fullName>
    </submittedName>
</protein>
<dbReference type="Pfam" id="PF25597">
    <property type="entry name" value="SH3_retrovirus"/>
    <property type="match status" value="1"/>
</dbReference>
<dbReference type="EMBL" id="BQNB010013511">
    <property type="protein sequence ID" value="GJT16890.1"/>
    <property type="molecule type" value="Genomic_DNA"/>
</dbReference>
<dbReference type="InterPro" id="IPR013103">
    <property type="entry name" value="RVT_2"/>
</dbReference>
<feature type="domain" description="Retroviral polymerase SH3-like" evidence="2">
    <location>
        <begin position="3"/>
        <end position="48"/>
    </location>
</feature>
<evidence type="ECO:0000259" key="1">
    <source>
        <dbReference type="Pfam" id="PF07727"/>
    </source>
</evidence>
<proteinExistence type="predicted"/>
<sequence length="368" mass="41866">MKAKGDACIFLGYALLSKGFLVYNKRTRLIVETIHVNFDELQEMTFDDNTSGLVSQCLTTVSEQHGLDPTPQCQDNLPSTNNTTNQEMSELELFFSLMFDEYFTGENEVVSKPFAVSDKSNTTQSTITPVAAKEPPLIVHNTSNPTISTTQMHAEEDNNIQAADAVFNAYEFINPFAPATKIGKSSSRQIDLSNMHEFYQIYPSGNVFFALTVSKIKSKNIKEAMADHAWIDAMQEELHQFNRLGVWKLVDKPFGKTVIGLKWLWKNKKDEESTVIRNKVRLVAKGYRQEEGIDFEESFAPVARLGAVWILIAYAAHKSFLIFQMDVKMTFLNNPLKEEVYVSQPDMFVDPDNLEIVYHLKKALYRLK</sequence>
<gene>
    <name evidence="3" type="ORF">Tco_0875596</name>
</gene>
<keyword evidence="4" id="KW-1185">Reference proteome</keyword>
<reference evidence="3" key="1">
    <citation type="journal article" date="2022" name="Int. J. Mol. Sci.">
        <title>Draft Genome of Tanacetum Coccineum: Genomic Comparison of Closely Related Tanacetum-Family Plants.</title>
        <authorList>
            <person name="Yamashiro T."/>
            <person name="Shiraishi A."/>
            <person name="Nakayama K."/>
            <person name="Satake H."/>
        </authorList>
    </citation>
    <scope>NUCLEOTIDE SEQUENCE</scope>
</reference>
<evidence type="ECO:0000313" key="4">
    <source>
        <dbReference type="Proteomes" id="UP001151760"/>
    </source>
</evidence>
<name>A0ABQ5BPZ5_9ASTR</name>